<sequence>MRGILLGAVLALASVEAQATTYCYSGHHRIYDGDTLKIDWKMTAAANRQKLTPMQEKPTAWCNFSWNALGGFNRPIAIVTAPKLNEARVSQRYRISYHAQKLGTDSFTAKLYWVDRFNKENSATLIYNVEVVDHAL</sequence>
<feature type="chain" id="PRO_5037838725" evidence="1">
    <location>
        <begin position="20"/>
        <end position="136"/>
    </location>
</feature>
<feature type="signal peptide" evidence="1">
    <location>
        <begin position="1"/>
        <end position="19"/>
    </location>
</feature>
<evidence type="ECO:0000313" key="3">
    <source>
        <dbReference type="Proteomes" id="UP000603912"/>
    </source>
</evidence>
<dbReference type="EMBL" id="BMES01000001">
    <property type="protein sequence ID" value="GGH12356.1"/>
    <property type="molecule type" value="Genomic_DNA"/>
</dbReference>
<accession>A0A917MGS5</accession>
<reference evidence="2" key="2">
    <citation type="submission" date="2020-09" db="EMBL/GenBank/DDBJ databases">
        <authorList>
            <person name="Sun Q."/>
            <person name="Zhou Y."/>
        </authorList>
    </citation>
    <scope>NUCLEOTIDE SEQUENCE</scope>
    <source>
        <strain evidence="2">CGMCC 1.12214</strain>
    </source>
</reference>
<name>A0A917MGS5_9HYPH</name>
<dbReference type="Proteomes" id="UP000603912">
    <property type="component" value="Unassembled WGS sequence"/>
</dbReference>
<organism evidence="2 3">
    <name type="scientific">Alsobacter metallidurans</name>
    <dbReference type="NCBI Taxonomy" id="340221"/>
    <lineage>
        <taxon>Bacteria</taxon>
        <taxon>Pseudomonadati</taxon>
        <taxon>Pseudomonadota</taxon>
        <taxon>Alphaproteobacteria</taxon>
        <taxon>Hyphomicrobiales</taxon>
        <taxon>Alsobacteraceae</taxon>
        <taxon>Alsobacter</taxon>
    </lineage>
</organism>
<reference evidence="2" key="1">
    <citation type="journal article" date="2014" name="Int. J. Syst. Evol. Microbiol.">
        <title>Complete genome sequence of Corynebacterium casei LMG S-19264T (=DSM 44701T), isolated from a smear-ripened cheese.</title>
        <authorList>
            <consortium name="US DOE Joint Genome Institute (JGI-PGF)"/>
            <person name="Walter F."/>
            <person name="Albersmeier A."/>
            <person name="Kalinowski J."/>
            <person name="Ruckert C."/>
        </authorList>
    </citation>
    <scope>NUCLEOTIDE SEQUENCE</scope>
    <source>
        <strain evidence="2">CGMCC 1.12214</strain>
    </source>
</reference>
<evidence type="ECO:0000313" key="2">
    <source>
        <dbReference type="EMBL" id="GGH12356.1"/>
    </source>
</evidence>
<protein>
    <submittedName>
        <fullName evidence="2">Uncharacterized protein</fullName>
    </submittedName>
</protein>
<keyword evidence="3" id="KW-1185">Reference proteome</keyword>
<dbReference type="RefSeq" id="WP_188516599.1">
    <property type="nucleotide sequence ID" value="NZ_BMES01000001.1"/>
</dbReference>
<evidence type="ECO:0000256" key="1">
    <source>
        <dbReference type="SAM" id="SignalP"/>
    </source>
</evidence>
<keyword evidence="1" id="KW-0732">Signal</keyword>
<comment type="caution">
    <text evidence="2">The sequence shown here is derived from an EMBL/GenBank/DDBJ whole genome shotgun (WGS) entry which is preliminary data.</text>
</comment>
<dbReference type="AlphaFoldDB" id="A0A917MGS5"/>
<proteinExistence type="predicted"/>
<gene>
    <name evidence="2" type="ORF">GCM10007036_10110</name>
</gene>